<evidence type="ECO:0000313" key="3">
    <source>
        <dbReference type="EMBL" id="CAF4997382.1"/>
    </source>
</evidence>
<feature type="transmembrane region" description="Helical" evidence="1">
    <location>
        <begin position="20"/>
        <end position="43"/>
    </location>
</feature>
<evidence type="ECO:0000313" key="5">
    <source>
        <dbReference type="Proteomes" id="UP000676336"/>
    </source>
</evidence>
<feature type="non-terminal residue" evidence="3">
    <location>
        <position position="1"/>
    </location>
</feature>
<sequence length="46" mass="4948">MKQCSDRSSSPATLGVNNMLGVFLLVAGGIFAGFFLLAIEIAFKRR</sequence>
<dbReference type="EMBL" id="CAJOBH010150436">
    <property type="protein sequence ID" value="CAF4843610.1"/>
    <property type="molecule type" value="Genomic_DNA"/>
</dbReference>
<evidence type="ECO:0000313" key="4">
    <source>
        <dbReference type="EMBL" id="CAF5019711.1"/>
    </source>
</evidence>
<dbReference type="Proteomes" id="UP000681720">
    <property type="component" value="Unassembled WGS sequence"/>
</dbReference>
<protein>
    <submittedName>
        <fullName evidence="3">Uncharacterized protein</fullName>
    </submittedName>
</protein>
<gene>
    <name evidence="2" type="ORF">BYL167_LOCUS49907</name>
    <name evidence="4" type="ORF">GIL414_LOCUS58311</name>
    <name evidence="3" type="ORF">SMN809_LOCUS56609</name>
</gene>
<dbReference type="EMBL" id="CAJOBJ010214870">
    <property type="protein sequence ID" value="CAF5019711.1"/>
    <property type="molecule type" value="Genomic_DNA"/>
</dbReference>
<keyword evidence="1" id="KW-0812">Transmembrane</keyword>
<evidence type="ECO:0000313" key="2">
    <source>
        <dbReference type="EMBL" id="CAF4843610.1"/>
    </source>
</evidence>
<evidence type="ECO:0000256" key="1">
    <source>
        <dbReference type="SAM" id="Phobius"/>
    </source>
</evidence>
<dbReference type="Proteomes" id="UP000676336">
    <property type="component" value="Unassembled WGS sequence"/>
</dbReference>
<keyword evidence="1" id="KW-1133">Transmembrane helix</keyword>
<name>A0A8S3DDR5_9BILA</name>
<keyword evidence="1" id="KW-0472">Membrane</keyword>
<comment type="caution">
    <text evidence="3">The sequence shown here is derived from an EMBL/GenBank/DDBJ whole genome shotgun (WGS) entry which is preliminary data.</text>
</comment>
<dbReference type="AlphaFoldDB" id="A0A8S3DDR5"/>
<dbReference type="EMBL" id="CAJOBI010203092">
    <property type="protein sequence ID" value="CAF4997382.1"/>
    <property type="molecule type" value="Genomic_DNA"/>
</dbReference>
<organism evidence="3 5">
    <name type="scientific">Rotaria magnacalcarata</name>
    <dbReference type="NCBI Taxonomy" id="392030"/>
    <lineage>
        <taxon>Eukaryota</taxon>
        <taxon>Metazoa</taxon>
        <taxon>Spiralia</taxon>
        <taxon>Gnathifera</taxon>
        <taxon>Rotifera</taxon>
        <taxon>Eurotatoria</taxon>
        <taxon>Bdelloidea</taxon>
        <taxon>Philodinida</taxon>
        <taxon>Philodinidae</taxon>
        <taxon>Rotaria</taxon>
    </lineage>
</organism>
<dbReference type="Proteomes" id="UP000681967">
    <property type="component" value="Unassembled WGS sequence"/>
</dbReference>
<reference evidence="3" key="1">
    <citation type="submission" date="2021-02" db="EMBL/GenBank/DDBJ databases">
        <authorList>
            <person name="Nowell W R."/>
        </authorList>
    </citation>
    <scope>NUCLEOTIDE SEQUENCE</scope>
</reference>
<accession>A0A8S3DDR5</accession>
<proteinExistence type="predicted"/>